<feature type="compositionally biased region" description="Pro residues" evidence="2">
    <location>
        <begin position="21"/>
        <end position="31"/>
    </location>
</feature>
<sequence>MDNPTQVDETTTQEQENTSPTPTPKPQTPEKPTPEPRADDQLIRTLRDECAERRVQNRELRSTIDELSAERDTYKTQLEQIQREKDLLTVANKHGITEEYLDFLGSGSQGEMEARAVKLEALLASQQRGTPPRNRPVEGMKPGASTPADEPSDAYPAEWALR</sequence>
<keyword evidence="1" id="KW-0175">Coiled coil</keyword>
<protein>
    <submittedName>
        <fullName evidence="3">Uncharacterized protein</fullName>
    </submittedName>
</protein>
<feature type="compositionally biased region" description="Low complexity" evidence="2">
    <location>
        <begin position="1"/>
        <end position="20"/>
    </location>
</feature>
<feature type="region of interest" description="Disordered" evidence="2">
    <location>
        <begin position="124"/>
        <end position="162"/>
    </location>
</feature>
<name>A0A5E3ZY97_9ACTN</name>
<evidence type="ECO:0000256" key="2">
    <source>
        <dbReference type="SAM" id="MobiDB-lite"/>
    </source>
</evidence>
<dbReference type="AlphaFoldDB" id="A0A5E3ZY97"/>
<gene>
    <name evidence="3" type="ORF">LC603019_00917</name>
</gene>
<dbReference type="EMBL" id="LR584267">
    <property type="protein sequence ID" value="VHO00647.1"/>
    <property type="molecule type" value="Genomic_DNA"/>
</dbReference>
<evidence type="ECO:0000313" key="3">
    <source>
        <dbReference type="EMBL" id="VHO00647.1"/>
    </source>
</evidence>
<feature type="region of interest" description="Disordered" evidence="2">
    <location>
        <begin position="1"/>
        <end position="40"/>
    </location>
</feature>
<keyword evidence="4" id="KW-1185">Reference proteome</keyword>
<dbReference type="Proteomes" id="UP000324288">
    <property type="component" value="Chromosome"/>
</dbReference>
<proteinExistence type="predicted"/>
<feature type="coiled-coil region" evidence="1">
    <location>
        <begin position="50"/>
        <end position="91"/>
    </location>
</feature>
<reference evidence="3 4" key="1">
    <citation type="submission" date="2019-04" db="EMBL/GenBank/DDBJ databases">
        <authorList>
            <person name="Seth-Smith MB H."/>
            <person name="Seth-Smith H."/>
        </authorList>
    </citation>
    <scope>NUCLEOTIDE SEQUENCE [LARGE SCALE GENOMIC DNA]</scope>
    <source>
        <strain evidence="3">USB-603019</strain>
    </source>
</reference>
<accession>A0A5E3ZY97</accession>
<dbReference type="RefSeq" id="WP_148417660.1">
    <property type="nucleotide sequence ID" value="NZ_LR584267.1"/>
</dbReference>
<evidence type="ECO:0000256" key="1">
    <source>
        <dbReference type="SAM" id="Coils"/>
    </source>
</evidence>
<organism evidence="3 4">
    <name type="scientific">Lawsonella clevelandensis</name>
    <dbReference type="NCBI Taxonomy" id="1528099"/>
    <lineage>
        <taxon>Bacteria</taxon>
        <taxon>Bacillati</taxon>
        <taxon>Actinomycetota</taxon>
        <taxon>Actinomycetes</taxon>
        <taxon>Mycobacteriales</taxon>
        <taxon>Lawsonellaceae</taxon>
        <taxon>Lawsonella</taxon>
    </lineage>
</organism>
<evidence type="ECO:0000313" key="4">
    <source>
        <dbReference type="Proteomes" id="UP000324288"/>
    </source>
</evidence>